<evidence type="ECO:0000313" key="3">
    <source>
        <dbReference type="Proteomes" id="UP001480595"/>
    </source>
</evidence>
<sequence length="135" mass="15006">MKVDVGIGHGFVTAAPLKTVMHHGSEPPKGSPSLRWTKGLKTENLPGKEKCVLKAPRRGKTSRLVASSEGQEEPVERTEPKWICRKQRHGHQETAIRGRSSPPSAGGGDDGLYNHRNDLDFQRWTRDGLPLYSSW</sequence>
<keyword evidence="3" id="KW-1185">Reference proteome</keyword>
<organism evidence="2 3">
    <name type="scientific">Apiospora phragmitis</name>
    <dbReference type="NCBI Taxonomy" id="2905665"/>
    <lineage>
        <taxon>Eukaryota</taxon>
        <taxon>Fungi</taxon>
        <taxon>Dikarya</taxon>
        <taxon>Ascomycota</taxon>
        <taxon>Pezizomycotina</taxon>
        <taxon>Sordariomycetes</taxon>
        <taxon>Xylariomycetidae</taxon>
        <taxon>Amphisphaeriales</taxon>
        <taxon>Apiosporaceae</taxon>
        <taxon>Apiospora</taxon>
    </lineage>
</organism>
<feature type="region of interest" description="Disordered" evidence="1">
    <location>
        <begin position="55"/>
        <end position="119"/>
    </location>
</feature>
<reference evidence="2 3" key="1">
    <citation type="submission" date="2023-01" db="EMBL/GenBank/DDBJ databases">
        <title>Analysis of 21 Apiospora genomes using comparative genomics revels a genus with tremendous synthesis potential of carbohydrate active enzymes and secondary metabolites.</title>
        <authorList>
            <person name="Sorensen T."/>
        </authorList>
    </citation>
    <scope>NUCLEOTIDE SEQUENCE [LARGE SCALE GENOMIC DNA]</scope>
    <source>
        <strain evidence="2 3">CBS 135458</strain>
    </source>
</reference>
<dbReference type="RefSeq" id="XP_066715420.1">
    <property type="nucleotide sequence ID" value="XM_066858478.1"/>
</dbReference>
<comment type="caution">
    <text evidence="2">The sequence shown here is derived from an EMBL/GenBank/DDBJ whole genome shotgun (WGS) entry which is preliminary data.</text>
</comment>
<evidence type="ECO:0000313" key="2">
    <source>
        <dbReference type="EMBL" id="KAK8064431.1"/>
    </source>
</evidence>
<name>A0ABR1V296_9PEZI</name>
<accession>A0ABR1V296</accession>
<gene>
    <name evidence="2" type="ORF">PG994_007069</name>
</gene>
<protein>
    <submittedName>
        <fullName evidence="2">Uncharacterized protein</fullName>
    </submittedName>
</protein>
<dbReference type="EMBL" id="JAQQWL010000007">
    <property type="protein sequence ID" value="KAK8064431.1"/>
    <property type="molecule type" value="Genomic_DNA"/>
</dbReference>
<proteinExistence type="predicted"/>
<dbReference type="Proteomes" id="UP001480595">
    <property type="component" value="Unassembled WGS sequence"/>
</dbReference>
<evidence type="ECO:0000256" key="1">
    <source>
        <dbReference type="SAM" id="MobiDB-lite"/>
    </source>
</evidence>
<dbReference type="GeneID" id="92091541"/>